<keyword evidence="2" id="KW-0813">Transport</keyword>
<keyword evidence="8" id="KW-1185">Reference proteome</keyword>
<dbReference type="Proteomes" id="UP001139199">
    <property type="component" value="Unassembled WGS sequence"/>
</dbReference>
<dbReference type="CDD" id="cd13553">
    <property type="entry name" value="PBP2_NrtA_CpmA_like"/>
    <property type="match status" value="1"/>
</dbReference>
<dbReference type="InterPro" id="IPR044527">
    <property type="entry name" value="NrtA/CpmA_ABC-bd_dom"/>
</dbReference>
<keyword evidence="4" id="KW-0997">Cell inner membrane</keyword>
<dbReference type="EMBL" id="JAJAPW010000002">
    <property type="protein sequence ID" value="MCB4798095.1"/>
    <property type="molecule type" value="Genomic_DNA"/>
</dbReference>
<reference evidence="7" key="1">
    <citation type="submission" date="2021-10" db="EMBL/GenBank/DDBJ databases">
        <title>Tamlana sargassums sp. nov., and Tamlana laminarinivorans sp. nov., two new bacteria isolated from the brown alga.</title>
        <authorList>
            <person name="Li J."/>
        </authorList>
    </citation>
    <scope>NUCLEOTIDE SEQUENCE</scope>
    <source>
        <strain evidence="7">PT2-4</strain>
    </source>
</reference>
<sequence>MKSQLIKLTSLAALSLVMFACGGKDSKKKTEEVAAVAETSKTKTLEIEKPQLTFGFIKLTDMAPLAIAKEKGFFEDEGLFVSVEAQSNWKNVLDRVIDGQLDGSHMLAGQPIAAGAGFGRQADLVTPFSMDLNGNGITVSNDVWSKMKPNVPTGEDGKPVHPIKAEALKPVIADYKNSGKAFKMGMVFPVSTHNYEIRYWLAAAGIHPGMYTAENVQGQIDAEVLLSVTPPPQMPATLEAGTIYGYCVGEPWNQQAVFKGIGVPVTTNYDIWKNNPEKVFVMTKKFVEENPNTAIAVTKALIRAGKWLDEPGNRAEAVKILSMSQYVGADEAVLANSMTGTFEFEKGDKREMPDFNVFYKYNATYPFYSDGIWFLTQMRRWGQIPEAKPAEWYAETIKDIYRPDIWKKAADLLVEEGHIPASDVPTTDGYKPATTDFIDGKTYDAKDPIAYINSFSIGNKDKAVQ</sequence>
<feature type="chain" id="PRO_5040976173" evidence="6">
    <location>
        <begin position="21"/>
        <end position="465"/>
    </location>
</feature>
<gene>
    <name evidence="7" type="ORF">LG649_04525</name>
</gene>
<comment type="caution">
    <text evidence="7">The sequence shown here is derived from an EMBL/GenBank/DDBJ whole genome shotgun (WGS) entry which is preliminary data.</text>
</comment>
<keyword evidence="5" id="KW-0472">Membrane</keyword>
<proteinExistence type="predicted"/>
<dbReference type="PANTHER" id="PTHR30024:SF43">
    <property type="entry name" value="BLL4572 PROTEIN"/>
    <property type="match status" value="1"/>
</dbReference>
<dbReference type="GO" id="GO:0012505">
    <property type="term" value="C:endomembrane system"/>
    <property type="evidence" value="ECO:0007669"/>
    <property type="project" value="UniProtKB-SubCell"/>
</dbReference>
<evidence type="ECO:0000256" key="5">
    <source>
        <dbReference type="ARBA" id="ARBA00023136"/>
    </source>
</evidence>
<dbReference type="SUPFAM" id="SSF53850">
    <property type="entry name" value="Periplasmic binding protein-like II"/>
    <property type="match status" value="1"/>
</dbReference>
<comment type="subcellular location">
    <subcellularLocation>
        <location evidence="1">Endomembrane system</location>
    </subcellularLocation>
</comment>
<evidence type="ECO:0000313" key="7">
    <source>
        <dbReference type="EMBL" id="MCB4798095.1"/>
    </source>
</evidence>
<evidence type="ECO:0000256" key="3">
    <source>
        <dbReference type="ARBA" id="ARBA00022475"/>
    </source>
</evidence>
<dbReference type="Gene3D" id="3.40.190.10">
    <property type="entry name" value="Periplasmic binding protein-like II"/>
    <property type="match status" value="2"/>
</dbReference>
<dbReference type="PROSITE" id="PS51257">
    <property type="entry name" value="PROKAR_LIPOPROTEIN"/>
    <property type="match status" value="1"/>
</dbReference>
<evidence type="ECO:0000313" key="8">
    <source>
        <dbReference type="Proteomes" id="UP001139199"/>
    </source>
</evidence>
<evidence type="ECO:0000256" key="4">
    <source>
        <dbReference type="ARBA" id="ARBA00022519"/>
    </source>
</evidence>
<organism evidence="7 8">
    <name type="scientific">Neotamlana laminarinivorans</name>
    <dbReference type="NCBI Taxonomy" id="2883124"/>
    <lineage>
        <taxon>Bacteria</taxon>
        <taxon>Pseudomonadati</taxon>
        <taxon>Bacteroidota</taxon>
        <taxon>Flavobacteriia</taxon>
        <taxon>Flavobacteriales</taxon>
        <taxon>Flavobacteriaceae</taxon>
        <taxon>Neotamlana</taxon>
    </lineage>
</organism>
<evidence type="ECO:0000256" key="6">
    <source>
        <dbReference type="SAM" id="SignalP"/>
    </source>
</evidence>
<dbReference type="Pfam" id="PF13379">
    <property type="entry name" value="NMT1_2"/>
    <property type="match status" value="1"/>
</dbReference>
<name>A0A9X1HZB8_9FLAO</name>
<dbReference type="RefSeq" id="WP_226541467.1">
    <property type="nucleotide sequence ID" value="NZ_JAJAPW010000002.1"/>
</dbReference>
<accession>A0A9X1HZB8</accession>
<dbReference type="PANTHER" id="PTHR30024">
    <property type="entry name" value="ALIPHATIC SULFONATES-BINDING PROTEIN-RELATED"/>
    <property type="match status" value="1"/>
</dbReference>
<feature type="signal peptide" evidence="6">
    <location>
        <begin position="1"/>
        <end position="20"/>
    </location>
</feature>
<keyword evidence="3" id="KW-1003">Cell membrane</keyword>
<dbReference type="AlphaFoldDB" id="A0A9X1HZB8"/>
<evidence type="ECO:0000256" key="1">
    <source>
        <dbReference type="ARBA" id="ARBA00004308"/>
    </source>
</evidence>
<evidence type="ECO:0000256" key="2">
    <source>
        <dbReference type="ARBA" id="ARBA00022448"/>
    </source>
</evidence>
<keyword evidence="6" id="KW-0732">Signal</keyword>
<protein>
    <submittedName>
        <fullName evidence="7">ABC transporter substrate-binding protein</fullName>
    </submittedName>
</protein>